<dbReference type="InterPro" id="IPR004600">
    <property type="entry name" value="TFIIH_Tfb4/GTF2H3"/>
</dbReference>
<evidence type="ECO:0000256" key="10">
    <source>
        <dbReference type="ARBA" id="ARBA00023242"/>
    </source>
</evidence>
<comment type="subcellular location">
    <subcellularLocation>
        <location evidence="1 11">Nucleus</location>
    </subcellularLocation>
</comment>
<comment type="function">
    <text evidence="11">Component of the general transcription and DNA repair factor IIH (TFIIH) core complex, which is involved in general and transcription-coupled nucleotide excision repair (NER) of damaged DNA and, when complexed to CAK, in RNA transcription by RNA polymerase II. In NER, TFIIH acts by opening DNA around the lesion to allow the excision of the damaged oligonucleotide and its replacement by a new DNA fragment. In transcription, TFIIH has an essential role in transcription initiation. When the pre-initiation complex (PIC) has been established, TFIIH is required for promoter opening and promoter escape. Phosphorylation of the C-terminal tail (CTD) of the largest subunit of RNA polymerase II by the kinase module CAK controls the initiation of transcription.</text>
</comment>
<dbReference type="GO" id="GO:0006355">
    <property type="term" value="P:regulation of DNA-templated transcription"/>
    <property type="evidence" value="ECO:0007669"/>
    <property type="project" value="InterPro"/>
</dbReference>
<dbReference type="PANTHER" id="PTHR12831:SF0">
    <property type="entry name" value="GENERAL TRANSCRIPTION FACTOR IIH SUBUNIT 3"/>
    <property type="match status" value="1"/>
</dbReference>
<dbReference type="GO" id="GO:0008270">
    <property type="term" value="F:zinc ion binding"/>
    <property type="evidence" value="ECO:0007669"/>
    <property type="project" value="UniProtKB-KW"/>
</dbReference>
<protein>
    <recommendedName>
        <fullName evidence="11">General transcription and DNA repair factor IIH subunit TFB4</fullName>
    </recommendedName>
    <alternativeName>
        <fullName evidence="11">RNA polymerase II transcription factor B subunit 4</fullName>
    </alternativeName>
</protein>
<evidence type="ECO:0000256" key="8">
    <source>
        <dbReference type="ARBA" id="ARBA00023163"/>
    </source>
</evidence>
<evidence type="ECO:0000313" key="13">
    <source>
        <dbReference type="Proteomes" id="UP001374535"/>
    </source>
</evidence>
<dbReference type="GO" id="GO:0005675">
    <property type="term" value="C:transcription factor TFIIH holo complex"/>
    <property type="evidence" value="ECO:0007669"/>
    <property type="project" value="UniProtKB-UniRule"/>
</dbReference>
<keyword evidence="5 11" id="KW-0863">Zinc-finger</keyword>
<proteinExistence type="inferred from homology"/>
<dbReference type="InterPro" id="IPR036465">
    <property type="entry name" value="vWFA_dom_sf"/>
</dbReference>
<keyword evidence="6 11" id="KW-0862">Zinc</keyword>
<dbReference type="Pfam" id="PF03850">
    <property type="entry name" value="Tfb4"/>
    <property type="match status" value="1"/>
</dbReference>
<evidence type="ECO:0000313" key="12">
    <source>
        <dbReference type="EMBL" id="WVZ18734.1"/>
    </source>
</evidence>
<accession>A0AAQ3NZ70</accession>
<evidence type="ECO:0000256" key="5">
    <source>
        <dbReference type="ARBA" id="ARBA00022771"/>
    </source>
</evidence>
<keyword evidence="3 11" id="KW-0479">Metal-binding</keyword>
<dbReference type="GO" id="GO:0000439">
    <property type="term" value="C:transcription factor TFIIH core complex"/>
    <property type="evidence" value="ECO:0007669"/>
    <property type="project" value="UniProtKB-UniRule"/>
</dbReference>
<dbReference type="Proteomes" id="UP001374535">
    <property type="component" value="Chromosome 2"/>
</dbReference>
<dbReference type="PANTHER" id="PTHR12831">
    <property type="entry name" value="TRANSCRIPTION INITIATION FACTOR IIH TFIIH , POLYPEPTIDE 3-RELATED"/>
    <property type="match status" value="1"/>
</dbReference>
<keyword evidence="7 11" id="KW-0805">Transcription regulation</keyword>
<organism evidence="12 13">
    <name type="scientific">Vigna mungo</name>
    <name type="common">Black gram</name>
    <name type="synonym">Phaseolus mungo</name>
    <dbReference type="NCBI Taxonomy" id="3915"/>
    <lineage>
        <taxon>Eukaryota</taxon>
        <taxon>Viridiplantae</taxon>
        <taxon>Streptophyta</taxon>
        <taxon>Embryophyta</taxon>
        <taxon>Tracheophyta</taxon>
        <taxon>Spermatophyta</taxon>
        <taxon>Magnoliopsida</taxon>
        <taxon>eudicotyledons</taxon>
        <taxon>Gunneridae</taxon>
        <taxon>Pentapetalae</taxon>
        <taxon>rosids</taxon>
        <taxon>fabids</taxon>
        <taxon>Fabales</taxon>
        <taxon>Fabaceae</taxon>
        <taxon>Papilionoideae</taxon>
        <taxon>50 kb inversion clade</taxon>
        <taxon>NPAAA clade</taxon>
        <taxon>indigoferoid/millettioid clade</taxon>
        <taxon>Phaseoleae</taxon>
        <taxon>Vigna</taxon>
    </lineage>
</organism>
<evidence type="ECO:0000256" key="11">
    <source>
        <dbReference type="RuleBase" id="RU368090"/>
    </source>
</evidence>
<evidence type="ECO:0000256" key="9">
    <source>
        <dbReference type="ARBA" id="ARBA00023204"/>
    </source>
</evidence>
<keyword evidence="4 11" id="KW-0227">DNA damage</keyword>
<evidence type="ECO:0000256" key="1">
    <source>
        <dbReference type="ARBA" id="ARBA00004123"/>
    </source>
</evidence>
<evidence type="ECO:0000256" key="7">
    <source>
        <dbReference type="ARBA" id="ARBA00023015"/>
    </source>
</evidence>
<comment type="subunit">
    <text evidence="11">Component of the 7-subunit TFIIH core complex composed of XPB, XPD, TFB1/GTF2H1, GTF2H2/P44, TFB4/GTF2H3, TFB2/GTF2H4 and TFB5/GTF2H5, which is active in NER. The core complex associates with the 3-subunit CDK-activating kinase (CAK) module composed of CYCH1/cyclin H1, CDKD and MAT1/At4g30820 to form the 10-subunit holoenzyme (holo-TFIIH) active in transcription.</text>
</comment>
<keyword evidence="13" id="KW-1185">Reference proteome</keyword>
<dbReference type="GO" id="GO:0006289">
    <property type="term" value="P:nucleotide-excision repair"/>
    <property type="evidence" value="ECO:0007669"/>
    <property type="project" value="UniProtKB-UniRule"/>
</dbReference>
<keyword evidence="8 11" id="KW-0804">Transcription</keyword>
<gene>
    <name evidence="12" type="ORF">V8G54_006056</name>
</gene>
<evidence type="ECO:0000256" key="2">
    <source>
        <dbReference type="ARBA" id="ARBA00005273"/>
    </source>
</evidence>
<dbReference type="EMBL" id="CP144699">
    <property type="protein sequence ID" value="WVZ18734.1"/>
    <property type="molecule type" value="Genomic_DNA"/>
</dbReference>
<keyword evidence="10 11" id="KW-0539">Nucleus</keyword>
<keyword evidence="9 11" id="KW-0234">DNA repair</keyword>
<evidence type="ECO:0000256" key="3">
    <source>
        <dbReference type="ARBA" id="ARBA00022723"/>
    </source>
</evidence>
<dbReference type="Gene3D" id="3.40.50.410">
    <property type="entry name" value="von Willebrand factor, type A domain"/>
    <property type="match status" value="1"/>
</dbReference>
<evidence type="ECO:0000256" key="6">
    <source>
        <dbReference type="ARBA" id="ARBA00022833"/>
    </source>
</evidence>
<reference evidence="12 13" key="1">
    <citation type="journal article" date="2023" name="Life. Sci Alliance">
        <title>Evolutionary insights into 3D genome organization and epigenetic landscape of Vigna mungo.</title>
        <authorList>
            <person name="Junaid A."/>
            <person name="Singh B."/>
            <person name="Bhatia S."/>
        </authorList>
    </citation>
    <scope>NUCLEOTIDE SEQUENCE [LARGE SCALE GENOMIC DNA]</scope>
    <source>
        <strain evidence="12">Urdbean</strain>
    </source>
</reference>
<dbReference type="AlphaFoldDB" id="A0AAQ3NZ70"/>
<comment type="similarity">
    <text evidence="2 11">Belongs to the TFB4 family.</text>
</comment>
<name>A0AAQ3NZ70_VIGMU</name>
<evidence type="ECO:0000256" key="4">
    <source>
        <dbReference type="ARBA" id="ARBA00022763"/>
    </source>
</evidence>
<sequence>MPSAPSKIYADDVSLLVVTLDTNPFFWATFPFPFAEFLSQVLAFLNSILLLGQLNQVIVIATGCNSCAYVYDSSSERNHGATTGTMPALYSNLLHNINEFLARDRQLDALRKPGTVPSSLLSGSLSMALCCILIADSVSKFFRFTLMNLKTPYVANRLYLLFVLPDWIVRYTESFSLRTYASAASGASAISEQLTWASYVLCACPFSVSIMISVQPVGKCLFPQLSLCPSVSIQFIRMLWIKWV</sequence>